<dbReference type="EMBL" id="JAAAJB010000035">
    <property type="protein sequence ID" value="KAG0269039.1"/>
    <property type="molecule type" value="Genomic_DNA"/>
</dbReference>
<evidence type="ECO:0000256" key="10">
    <source>
        <dbReference type="SAM" id="SignalP"/>
    </source>
</evidence>
<evidence type="ECO:0000256" key="1">
    <source>
        <dbReference type="ARBA" id="ARBA00001130"/>
    </source>
</evidence>
<dbReference type="PANTHER" id="PTHR47966:SF6">
    <property type="entry name" value="PEPTIDASE A1 DOMAIN-CONTAINING PROTEIN"/>
    <property type="match status" value="1"/>
</dbReference>
<dbReference type="GO" id="GO:0004190">
    <property type="term" value="F:aspartic-type endopeptidase activity"/>
    <property type="evidence" value="ECO:0007669"/>
    <property type="project" value="UniProtKB-KW"/>
</dbReference>
<evidence type="ECO:0000256" key="3">
    <source>
        <dbReference type="ARBA" id="ARBA00013205"/>
    </source>
</evidence>
<accession>A0A9P6UCB7</accession>
<feature type="active site" evidence="8">
    <location>
        <position position="228"/>
    </location>
</feature>
<dbReference type="PRINTS" id="PR00792">
    <property type="entry name" value="PEPSIN"/>
</dbReference>
<dbReference type="Pfam" id="PF00026">
    <property type="entry name" value="Asp"/>
    <property type="match status" value="1"/>
</dbReference>
<dbReference type="SUPFAM" id="SSF50630">
    <property type="entry name" value="Acid proteases"/>
    <property type="match status" value="1"/>
</dbReference>
<evidence type="ECO:0000256" key="9">
    <source>
        <dbReference type="RuleBase" id="RU000454"/>
    </source>
</evidence>
<name>A0A9P6UCB7_9FUNG</name>
<dbReference type="AlphaFoldDB" id="A0A9P6UCB7"/>
<evidence type="ECO:0000256" key="7">
    <source>
        <dbReference type="ARBA" id="ARBA00022801"/>
    </source>
</evidence>
<dbReference type="PROSITE" id="PS51767">
    <property type="entry name" value="PEPTIDASE_A1"/>
    <property type="match status" value="1"/>
</dbReference>
<evidence type="ECO:0000256" key="4">
    <source>
        <dbReference type="ARBA" id="ARBA00022670"/>
    </source>
</evidence>
<dbReference type="PANTHER" id="PTHR47966">
    <property type="entry name" value="BETA-SITE APP-CLEAVING ENZYME, ISOFORM A-RELATED"/>
    <property type="match status" value="1"/>
</dbReference>
<dbReference type="InterPro" id="IPR001969">
    <property type="entry name" value="Aspartic_peptidase_AS"/>
</dbReference>
<dbReference type="InterPro" id="IPR021109">
    <property type="entry name" value="Peptidase_aspartic_dom_sf"/>
</dbReference>
<sequence length="341" mass="36411">MRRLSLILVVAVHVACAGTAQIPLENHDDTTWSLSLSIGTPPVSFNVIVDTGSSDLFIPGANCSTCGGHKLYYPQNSTSAVNLNRQFGIEFGDNSKVEGIAFSETVTIGDFVVKNQTIGVAAQFSADMTPDKFPTDGLLGLGFESFSTLDASPVFQTLMAQRQLDEPVFSLKLASYESELFLGGTNSELFTGEITYTPVVNASFWTVMLDSIDVDQESVIPARKAIIDSGTTLMVLSPSDAKAFFGNITGARPSTEAGEGFYAYPCNSPLVVSLTFNGRSFDIAPDKLNLGSEEKDRSFCIAGIVGQENDLDSVLVGATFMTSVYTVFDIGKKQVGFASLA</sequence>
<comment type="catalytic activity">
    <reaction evidence="1">
        <text>Hydrolysis of proteins with broad specificity similar to that of pepsin A, preferring hydrophobic residues at P1 and P1'. Clots milk and activates trypsinogen. Does not cleave 4-Gln-|-His-5, but does cleave 10-His-|-Leu-11 and 12-Val-|-Glu-13 in B chain of insulin.</text>
        <dbReference type="EC" id="3.4.23.21"/>
    </reaction>
</comment>
<evidence type="ECO:0000256" key="6">
    <source>
        <dbReference type="ARBA" id="ARBA00022750"/>
    </source>
</evidence>
<keyword evidence="6 9" id="KW-0064">Aspartyl protease</keyword>
<proteinExistence type="inferred from homology"/>
<comment type="caution">
    <text evidence="12">The sequence shown here is derived from an EMBL/GenBank/DDBJ whole genome shotgun (WGS) entry which is preliminary data.</text>
</comment>
<feature type="active site" evidence="8">
    <location>
        <position position="50"/>
    </location>
</feature>
<dbReference type="GO" id="GO:0006508">
    <property type="term" value="P:proteolysis"/>
    <property type="evidence" value="ECO:0007669"/>
    <property type="project" value="UniProtKB-KW"/>
</dbReference>
<evidence type="ECO:0000256" key="5">
    <source>
        <dbReference type="ARBA" id="ARBA00022729"/>
    </source>
</evidence>
<dbReference type="InterPro" id="IPR034164">
    <property type="entry name" value="Pepsin-like_dom"/>
</dbReference>
<evidence type="ECO:0000259" key="11">
    <source>
        <dbReference type="PROSITE" id="PS51767"/>
    </source>
</evidence>
<dbReference type="PROSITE" id="PS00141">
    <property type="entry name" value="ASP_PROTEASE"/>
    <property type="match status" value="1"/>
</dbReference>
<dbReference type="InterPro" id="IPR001461">
    <property type="entry name" value="Aspartic_peptidase_A1"/>
</dbReference>
<evidence type="ECO:0000313" key="13">
    <source>
        <dbReference type="Proteomes" id="UP000807716"/>
    </source>
</evidence>
<keyword evidence="4 9" id="KW-0645">Protease</keyword>
<comment type="similarity">
    <text evidence="2 9">Belongs to the peptidase A1 family.</text>
</comment>
<keyword evidence="13" id="KW-1185">Reference proteome</keyword>
<evidence type="ECO:0000256" key="2">
    <source>
        <dbReference type="ARBA" id="ARBA00007447"/>
    </source>
</evidence>
<evidence type="ECO:0000256" key="8">
    <source>
        <dbReference type="PIRSR" id="PIRSR601461-1"/>
    </source>
</evidence>
<keyword evidence="7 9" id="KW-0378">Hydrolase</keyword>
<dbReference type="Gene3D" id="2.40.70.10">
    <property type="entry name" value="Acid Proteases"/>
    <property type="match status" value="2"/>
</dbReference>
<dbReference type="OrthoDB" id="15189at2759"/>
<dbReference type="FunFam" id="2.40.70.10:FF:000115">
    <property type="entry name" value="Lysosomal aspartic protease"/>
    <property type="match status" value="1"/>
</dbReference>
<dbReference type="CDD" id="cd05471">
    <property type="entry name" value="pepsin_like"/>
    <property type="match status" value="1"/>
</dbReference>
<dbReference type="InterPro" id="IPR033121">
    <property type="entry name" value="PEPTIDASE_A1"/>
</dbReference>
<reference evidence="12" key="1">
    <citation type="journal article" date="2020" name="Fungal Divers.">
        <title>Resolving the Mortierellaceae phylogeny through synthesis of multi-gene phylogenetics and phylogenomics.</title>
        <authorList>
            <person name="Vandepol N."/>
            <person name="Liber J."/>
            <person name="Desiro A."/>
            <person name="Na H."/>
            <person name="Kennedy M."/>
            <person name="Barry K."/>
            <person name="Grigoriev I.V."/>
            <person name="Miller A.N."/>
            <person name="O'Donnell K."/>
            <person name="Stajich J.E."/>
            <person name="Bonito G."/>
        </authorList>
    </citation>
    <scope>NUCLEOTIDE SEQUENCE</scope>
    <source>
        <strain evidence="12">BC1065</strain>
    </source>
</reference>
<protein>
    <recommendedName>
        <fullName evidence="3">rhizopuspepsin</fullName>
        <ecNumber evidence="3">3.4.23.21</ecNumber>
    </recommendedName>
</protein>
<feature type="domain" description="Peptidase A1" evidence="11">
    <location>
        <begin position="32"/>
        <end position="338"/>
    </location>
</feature>
<evidence type="ECO:0000313" key="12">
    <source>
        <dbReference type="EMBL" id="KAG0269039.1"/>
    </source>
</evidence>
<dbReference type="Proteomes" id="UP000807716">
    <property type="component" value="Unassembled WGS sequence"/>
</dbReference>
<keyword evidence="5 10" id="KW-0732">Signal</keyword>
<organism evidence="12 13">
    <name type="scientific">Actinomortierella ambigua</name>
    <dbReference type="NCBI Taxonomy" id="1343610"/>
    <lineage>
        <taxon>Eukaryota</taxon>
        <taxon>Fungi</taxon>
        <taxon>Fungi incertae sedis</taxon>
        <taxon>Mucoromycota</taxon>
        <taxon>Mortierellomycotina</taxon>
        <taxon>Mortierellomycetes</taxon>
        <taxon>Mortierellales</taxon>
        <taxon>Mortierellaceae</taxon>
        <taxon>Actinomortierella</taxon>
    </lineage>
</organism>
<feature type="signal peptide" evidence="10">
    <location>
        <begin position="1"/>
        <end position="19"/>
    </location>
</feature>
<feature type="chain" id="PRO_5040506671" description="rhizopuspepsin" evidence="10">
    <location>
        <begin position="20"/>
        <end position="341"/>
    </location>
</feature>
<dbReference type="EC" id="3.4.23.21" evidence="3"/>
<gene>
    <name evidence="12" type="ORF">DFQ27_004971</name>
</gene>